<evidence type="ECO:0000256" key="1">
    <source>
        <dbReference type="SAM" id="MobiDB-lite"/>
    </source>
</evidence>
<dbReference type="InterPro" id="IPR012479">
    <property type="entry name" value="SAP30BP"/>
</dbReference>
<evidence type="ECO:0000313" key="3">
    <source>
        <dbReference type="RefSeq" id="XP_021836946.1"/>
    </source>
</evidence>
<proteinExistence type="predicted"/>
<dbReference type="OrthoDB" id="1714508at2759"/>
<name>A0A9R0HU78_SPIOL</name>
<dbReference type="Proteomes" id="UP000813463">
    <property type="component" value="Chromosome 5"/>
</dbReference>
<gene>
    <name evidence="3" type="primary">LOC110776706</name>
</gene>
<dbReference type="PANTHER" id="PTHR13464:SF0">
    <property type="entry name" value="SAP30-BINDING PROTEIN"/>
    <property type="match status" value="1"/>
</dbReference>
<keyword evidence="2" id="KW-1185">Reference proteome</keyword>
<accession>A0A9R0HU78</accession>
<dbReference type="AlphaFoldDB" id="A0A9R0HU78"/>
<feature type="compositionally biased region" description="Acidic residues" evidence="1">
    <location>
        <begin position="18"/>
        <end position="40"/>
    </location>
</feature>
<dbReference type="GO" id="GO:0005634">
    <property type="term" value="C:nucleus"/>
    <property type="evidence" value="ECO:0000318"/>
    <property type="project" value="GO_Central"/>
</dbReference>
<dbReference type="KEGG" id="soe:110776706"/>
<dbReference type="GeneID" id="110776706"/>
<feature type="compositionally biased region" description="Basic and acidic residues" evidence="1">
    <location>
        <begin position="308"/>
        <end position="319"/>
    </location>
</feature>
<dbReference type="Pfam" id="PF07818">
    <property type="entry name" value="HCNGP"/>
    <property type="match status" value="1"/>
</dbReference>
<organism evidence="2 3">
    <name type="scientific">Spinacia oleracea</name>
    <name type="common">Spinach</name>
    <dbReference type="NCBI Taxonomy" id="3562"/>
    <lineage>
        <taxon>Eukaryota</taxon>
        <taxon>Viridiplantae</taxon>
        <taxon>Streptophyta</taxon>
        <taxon>Embryophyta</taxon>
        <taxon>Tracheophyta</taxon>
        <taxon>Spermatophyta</taxon>
        <taxon>Magnoliopsida</taxon>
        <taxon>eudicotyledons</taxon>
        <taxon>Gunneridae</taxon>
        <taxon>Pentapetalae</taxon>
        <taxon>Caryophyllales</taxon>
        <taxon>Chenopodiaceae</taxon>
        <taxon>Chenopodioideae</taxon>
        <taxon>Anserineae</taxon>
        <taxon>Spinacia</taxon>
    </lineage>
</organism>
<dbReference type="PANTHER" id="PTHR13464">
    <property type="entry name" value="TRANSCRIPTIONAL REGULATOR PROTEIN HCNGP"/>
    <property type="match status" value="1"/>
</dbReference>
<protein>
    <recommendedName>
        <fullName evidence="4">SAP30-binding protein</fullName>
    </recommendedName>
</protein>
<feature type="compositionally biased region" description="Basic and acidic residues" evidence="1">
    <location>
        <begin position="412"/>
        <end position="430"/>
    </location>
</feature>
<reference evidence="2" key="1">
    <citation type="journal article" date="2021" name="Nat. Commun.">
        <title>Genomic analyses provide insights into spinach domestication and the genetic basis of agronomic traits.</title>
        <authorList>
            <person name="Cai X."/>
            <person name="Sun X."/>
            <person name="Xu C."/>
            <person name="Sun H."/>
            <person name="Wang X."/>
            <person name="Ge C."/>
            <person name="Zhang Z."/>
            <person name="Wang Q."/>
            <person name="Fei Z."/>
            <person name="Jiao C."/>
            <person name="Wang Q."/>
        </authorList>
    </citation>
    <scope>NUCLEOTIDE SEQUENCE [LARGE SCALE GENOMIC DNA]</scope>
    <source>
        <strain evidence="2">cv. Varoflay</strain>
    </source>
</reference>
<reference evidence="3" key="2">
    <citation type="submission" date="2025-08" db="UniProtKB">
        <authorList>
            <consortium name="RefSeq"/>
        </authorList>
    </citation>
    <scope>IDENTIFICATION</scope>
    <source>
        <tissue evidence="3">Leaf</tissue>
    </source>
</reference>
<feature type="region of interest" description="Disordered" evidence="1">
    <location>
        <begin position="1"/>
        <end position="114"/>
    </location>
</feature>
<evidence type="ECO:0008006" key="4">
    <source>
        <dbReference type="Google" id="ProtNLM"/>
    </source>
</evidence>
<dbReference type="GO" id="GO:0006355">
    <property type="term" value="P:regulation of DNA-templated transcription"/>
    <property type="evidence" value="ECO:0007669"/>
    <property type="project" value="InterPro"/>
</dbReference>
<feature type="region of interest" description="Disordered" evidence="1">
    <location>
        <begin position="406"/>
        <end position="430"/>
    </location>
</feature>
<feature type="region of interest" description="Disordered" evidence="1">
    <location>
        <begin position="308"/>
        <end position="392"/>
    </location>
</feature>
<feature type="compositionally biased region" description="Basic and acidic residues" evidence="1">
    <location>
        <begin position="41"/>
        <end position="66"/>
    </location>
</feature>
<feature type="compositionally biased region" description="Basic and acidic residues" evidence="1">
    <location>
        <begin position="359"/>
        <end position="380"/>
    </location>
</feature>
<sequence length="430" mass="48226">MASKKKDSEVFNLLNLYQDDDDDEDMEDMEKKEEEDDGDRESEPQRREEELRGSNDDEEEGLKLNDEVGVPSAAPAMRLNSNSTPKWSNLRPPTPVQAQSSNSDSDVSWQRREKPSIVDYAHDDVAMSPEDGEILGTSAGRVMYGEELMTNHDIPQRIHISNVHTMTPNNQTDSPQLSAEVDALQLDHRAANELEAGVGEGVNISAEDGLDSDPLQKFLRSPPEEKCLDELQEKINKFLALKRQGKSFNVEVRNKKDYRNPDFLRHAVRYQDIDEIGSNFSKDVFDPHGYDQTDYYDAIEADMKREMERKEQERKKTPKVDFVSGGTHAGNTAQKVLLPSPGVPNLPSAGSQSGSADMLSREGRHNKKSKWDKVDGDRRNVLGSGQDTVGAHSSIFSSANAGAGYAAFAQQKRREAEERRSSDKKIERRT</sequence>
<feature type="compositionally biased region" description="Polar residues" evidence="1">
    <location>
        <begin position="96"/>
        <end position="108"/>
    </location>
</feature>
<evidence type="ECO:0000313" key="2">
    <source>
        <dbReference type="Proteomes" id="UP000813463"/>
    </source>
</evidence>
<dbReference type="RefSeq" id="XP_021836946.1">
    <property type="nucleotide sequence ID" value="XM_021981254.2"/>
</dbReference>